<feature type="region of interest" description="Disordered" evidence="7">
    <location>
        <begin position="1"/>
        <end position="54"/>
    </location>
</feature>
<feature type="transmembrane region" description="Helical" evidence="8">
    <location>
        <begin position="471"/>
        <end position="497"/>
    </location>
</feature>
<feature type="compositionally biased region" description="Basic and acidic residues" evidence="7">
    <location>
        <begin position="1"/>
        <end position="13"/>
    </location>
</feature>
<gene>
    <name evidence="9" type="ORF">JTZ10_17645</name>
    <name evidence="10" type="ORF">QBL07_16250</name>
</gene>
<reference evidence="9" key="1">
    <citation type="submission" date="2021-02" db="EMBL/GenBank/DDBJ databases">
        <title>Taxonomy, biology and ecology of Rhodococcus bacteria occurring in California pistachio and other woody hosts as revealed by genome sequence analyses.</title>
        <authorList>
            <person name="Riely B."/>
            <person name="Gai Y."/>
        </authorList>
    </citation>
    <scope>NUCLEOTIDE SEQUENCE</scope>
    <source>
        <strain evidence="9">BP-295</strain>
    </source>
</reference>
<dbReference type="PANTHER" id="PTHR43337:SF1">
    <property type="entry name" value="XANTHINE_URACIL PERMEASE C887.17-RELATED"/>
    <property type="match status" value="1"/>
</dbReference>
<dbReference type="GO" id="GO:0012505">
    <property type="term" value="C:endomembrane system"/>
    <property type="evidence" value="ECO:0007669"/>
    <property type="project" value="UniProtKB-SubCell"/>
</dbReference>
<evidence type="ECO:0000313" key="11">
    <source>
        <dbReference type="Proteomes" id="UP001195196"/>
    </source>
</evidence>
<comment type="subcellular location">
    <subcellularLocation>
        <location evidence="1">Endomembrane system</location>
        <topology evidence="1">Multi-pass membrane protein</topology>
    </subcellularLocation>
</comment>
<name>A0AAW4G8G1_GORRU</name>
<feature type="transmembrane region" description="Helical" evidence="8">
    <location>
        <begin position="509"/>
        <end position="527"/>
    </location>
</feature>
<evidence type="ECO:0000256" key="3">
    <source>
        <dbReference type="ARBA" id="ARBA00022448"/>
    </source>
</evidence>
<dbReference type="InterPro" id="IPR006043">
    <property type="entry name" value="NCS2"/>
</dbReference>
<dbReference type="Proteomes" id="UP001195196">
    <property type="component" value="Unassembled WGS sequence"/>
</dbReference>
<feature type="transmembrane region" description="Helical" evidence="8">
    <location>
        <begin position="324"/>
        <end position="345"/>
    </location>
</feature>
<feature type="compositionally biased region" description="Polar residues" evidence="7">
    <location>
        <begin position="43"/>
        <end position="54"/>
    </location>
</feature>
<keyword evidence="6 8" id="KW-0472">Membrane</keyword>
<accession>A0AAW4G8G1</accession>
<reference evidence="10" key="2">
    <citation type="submission" date="2023-04" db="EMBL/GenBank/DDBJ databases">
        <title>Characterization and analysis of the complete genome of Gordonia rubripertincta 112, the degrader of aromatic and aliphatic compounds.</title>
        <authorList>
            <person name="Frantsuzova E."/>
            <person name="Bogun A."/>
            <person name="Delegan Y."/>
        </authorList>
    </citation>
    <scope>NUCLEOTIDE SEQUENCE</scope>
    <source>
        <strain evidence="10">112</strain>
    </source>
</reference>
<feature type="transmembrane region" description="Helical" evidence="8">
    <location>
        <begin position="78"/>
        <end position="101"/>
    </location>
</feature>
<evidence type="ECO:0000256" key="2">
    <source>
        <dbReference type="ARBA" id="ARBA00005697"/>
    </source>
</evidence>
<comment type="caution">
    <text evidence="9">The sequence shown here is derived from an EMBL/GenBank/DDBJ whole genome shotgun (WGS) entry which is preliminary data.</text>
</comment>
<feature type="transmembrane region" description="Helical" evidence="8">
    <location>
        <begin position="198"/>
        <end position="221"/>
    </location>
</feature>
<feature type="transmembrane region" description="Helical" evidence="8">
    <location>
        <begin position="142"/>
        <end position="161"/>
    </location>
</feature>
<sequence>MPKDVPSESRDLTPADDPADNSSETTTDAADTGAAEAPPEDTGPSTTRGARTATPNGAIDRFFKISERGSTLNREFRGGLVTFFTMAYIVVLNPIIIGGIPGGEKNADVLGNVLPLAQVAAVTALVAGVMSILFGLVANYPFAIAAGLGINSLLAVSIAPEVTWPEAMGLVVVDGIIIVLLAVTGFRTAVFNAVPSELKAAIAAGIGAFIAFIGFVDAGFVKRIPDAAGTTVPVQLGSDNSIATIPTLIFALGVLIMGVLVVRKVPGGLLIGIAITTVLSVVLERVFDYGSSMDNPSGWGLTVPDIPTALGGLPDLSLVGDVDLFGAFTRIGVLAASVFVFALVLSNFFDAMGTMTGLGKEAGLADEKGNLPGIGRALVVEGTGAIAGGAASASSNTVFVESASGIAEGARTGLANVVTGVLFLVAMFLTPIYEVIPLEAIAPALVVVGAMMIGQLTAVDFRRFDFALPAFLTVVTMPFTYSIANGIGIGFISWVVMATAAGKARSVHPLLWLVAAVFVAYFARGPISDLIG</sequence>
<feature type="compositionally biased region" description="Low complexity" evidence="7">
    <location>
        <begin position="24"/>
        <end position="37"/>
    </location>
</feature>
<dbReference type="Pfam" id="PF00860">
    <property type="entry name" value="Xan_ur_permease"/>
    <property type="match status" value="1"/>
</dbReference>
<dbReference type="InterPro" id="IPR045018">
    <property type="entry name" value="Azg-like"/>
</dbReference>
<evidence type="ECO:0000256" key="4">
    <source>
        <dbReference type="ARBA" id="ARBA00022692"/>
    </source>
</evidence>
<keyword evidence="3" id="KW-0813">Transport</keyword>
<feature type="transmembrane region" description="Helical" evidence="8">
    <location>
        <begin position="440"/>
        <end position="459"/>
    </location>
</feature>
<feature type="transmembrane region" description="Helical" evidence="8">
    <location>
        <begin position="113"/>
        <end position="135"/>
    </location>
</feature>
<feature type="transmembrane region" description="Helical" evidence="8">
    <location>
        <begin position="167"/>
        <end position="186"/>
    </location>
</feature>
<comment type="similarity">
    <text evidence="2">Belongs to the nucleobase:cation symporter-2 (NCS2) (TC 2.A.40) family. Azg-like subfamily.</text>
</comment>
<evidence type="ECO:0000313" key="10">
    <source>
        <dbReference type="EMBL" id="MDG6782381.1"/>
    </source>
</evidence>
<dbReference type="GO" id="GO:0005345">
    <property type="term" value="F:purine nucleobase transmembrane transporter activity"/>
    <property type="evidence" value="ECO:0007669"/>
    <property type="project" value="TreeGrafter"/>
</dbReference>
<dbReference type="RefSeq" id="WP_005196800.1">
    <property type="nucleotide sequence ID" value="NZ_CP059694.1"/>
</dbReference>
<dbReference type="AlphaFoldDB" id="A0AAW4G8G1"/>
<dbReference type="PANTHER" id="PTHR43337">
    <property type="entry name" value="XANTHINE/URACIL PERMEASE C887.17-RELATED"/>
    <property type="match status" value="1"/>
</dbReference>
<keyword evidence="4 8" id="KW-0812">Transmembrane</keyword>
<proteinExistence type="inferred from homology"/>
<feature type="transmembrane region" description="Helical" evidence="8">
    <location>
        <begin position="269"/>
        <end position="287"/>
    </location>
</feature>
<evidence type="ECO:0000256" key="1">
    <source>
        <dbReference type="ARBA" id="ARBA00004127"/>
    </source>
</evidence>
<dbReference type="EMBL" id="JARUXG010000010">
    <property type="protein sequence ID" value="MDG6782381.1"/>
    <property type="molecule type" value="Genomic_DNA"/>
</dbReference>
<feature type="transmembrane region" description="Helical" evidence="8">
    <location>
        <begin position="414"/>
        <end position="434"/>
    </location>
</feature>
<keyword evidence="5 8" id="KW-1133">Transmembrane helix</keyword>
<evidence type="ECO:0000313" key="9">
    <source>
        <dbReference type="EMBL" id="MBM7279573.1"/>
    </source>
</evidence>
<evidence type="ECO:0000256" key="8">
    <source>
        <dbReference type="SAM" id="Phobius"/>
    </source>
</evidence>
<feature type="transmembrane region" description="Helical" evidence="8">
    <location>
        <begin position="241"/>
        <end position="262"/>
    </location>
</feature>
<evidence type="ECO:0000256" key="7">
    <source>
        <dbReference type="SAM" id="MobiDB-lite"/>
    </source>
</evidence>
<evidence type="ECO:0000256" key="5">
    <source>
        <dbReference type="ARBA" id="ARBA00022989"/>
    </source>
</evidence>
<dbReference type="EMBL" id="JAFFGU010000009">
    <property type="protein sequence ID" value="MBM7279573.1"/>
    <property type="molecule type" value="Genomic_DNA"/>
</dbReference>
<protein>
    <submittedName>
        <fullName evidence="9">NCS2 family permease</fullName>
    </submittedName>
</protein>
<organism evidence="9 11">
    <name type="scientific">Gordonia rubripertincta</name>
    <name type="common">Rhodococcus corallinus</name>
    <dbReference type="NCBI Taxonomy" id="36822"/>
    <lineage>
        <taxon>Bacteria</taxon>
        <taxon>Bacillati</taxon>
        <taxon>Actinomycetota</taxon>
        <taxon>Actinomycetes</taxon>
        <taxon>Mycobacteriales</taxon>
        <taxon>Gordoniaceae</taxon>
        <taxon>Gordonia</taxon>
    </lineage>
</organism>
<evidence type="ECO:0000256" key="6">
    <source>
        <dbReference type="ARBA" id="ARBA00023136"/>
    </source>
</evidence>
<dbReference type="GO" id="GO:0005886">
    <property type="term" value="C:plasma membrane"/>
    <property type="evidence" value="ECO:0007669"/>
    <property type="project" value="TreeGrafter"/>
</dbReference>